<reference evidence="2" key="1">
    <citation type="submission" date="2022-08" db="UniProtKB">
        <authorList>
            <consortium name="EnsemblMetazoa"/>
        </authorList>
    </citation>
    <scope>IDENTIFICATION</scope>
</reference>
<sequence>MIMRDKRSYTTNSNQAGFSNPIATNVQLVRADLIKSWNDQQRPVLTNDQQTPSLKLAPVPRISQQSYEIPKPPRQQHQYQQPHPQTPSAIYRQGSILPPTGVLPPSTLTRTVVPALSFYLNDAEEKRAFDDAVRQGLFDERRRSGRAYTSYQVPLGSVGQLGALS</sequence>
<dbReference type="VEuPathDB" id="VectorBase:ACON2_041160"/>
<dbReference type="EnsemblMetazoa" id="ACOM025228-RA">
    <property type="protein sequence ID" value="ACOM025228-PA.1"/>
    <property type="gene ID" value="ACOM025228"/>
</dbReference>
<evidence type="ECO:0000256" key="1">
    <source>
        <dbReference type="SAM" id="MobiDB-lite"/>
    </source>
</evidence>
<accession>A0A8W7P4X5</accession>
<dbReference type="AlphaFoldDB" id="A0A8W7P4X5"/>
<feature type="compositionally biased region" description="Low complexity" evidence="1">
    <location>
        <begin position="75"/>
        <end position="87"/>
    </location>
</feature>
<dbReference type="Proteomes" id="UP000075882">
    <property type="component" value="Unassembled WGS sequence"/>
</dbReference>
<organism evidence="2">
    <name type="scientific">Anopheles coluzzii</name>
    <name type="common">African malaria mosquito</name>
    <dbReference type="NCBI Taxonomy" id="1518534"/>
    <lineage>
        <taxon>Eukaryota</taxon>
        <taxon>Metazoa</taxon>
        <taxon>Ecdysozoa</taxon>
        <taxon>Arthropoda</taxon>
        <taxon>Hexapoda</taxon>
        <taxon>Insecta</taxon>
        <taxon>Pterygota</taxon>
        <taxon>Neoptera</taxon>
        <taxon>Endopterygota</taxon>
        <taxon>Diptera</taxon>
        <taxon>Nematocera</taxon>
        <taxon>Culicoidea</taxon>
        <taxon>Culicidae</taxon>
        <taxon>Anophelinae</taxon>
        <taxon>Anopheles</taxon>
    </lineage>
</organism>
<protein>
    <submittedName>
        <fullName evidence="2">Uncharacterized protein</fullName>
    </submittedName>
</protein>
<evidence type="ECO:0000313" key="2">
    <source>
        <dbReference type="EnsemblMetazoa" id="ACOM025228-PA.1"/>
    </source>
</evidence>
<proteinExistence type="predicted"/>
<name>A0A8W7P4X5_ANOCL</name>
<feature type="compositionally biased region" description="Polar residues" evidence="1">
    <location>
        <begin position="42"/>
        <end position="53"/>
    </location>
</feature>
<feature type="region of interest" description="Disordered" evidence="1">
    <location>
        <begin position="42"/>
        <end position="102"/>
    </location>
</feature>